<proteinExistence type="inferred from homology"/>
<dbReference type="Proteomes" id="UP000215694">
    <property type="component" value="Unassembled WGS sequence"/>
</dbReference>
<comment type="similarity">
    <text evidence="1">Belongs to the SMC family. SbcC subfamily.</text>
</comment>
<dbReference type="InterPro" id="IPR027417">
    <property type="entry name" value="P-loop_NTPase"/>
</dbReference>
<sequence>MRPIRLELSGLNSYIEKQTIDFEELTSKGLFGIFGNTGSGKSTILDAIIIALYGNMPRENNEYINSECNKSVIYYEFEIGNKNTRRRYIVDRVFIKDDSKIATLSARLFQVQNDGKQIILCNNIDGVNKHIVQIVGLTESDFTRSIVLPQSKFDEFLRLTGMERRFMLERIFNLERYGTKLINKVKDRKDKKGKELNSLTSKLSQYEEITESLYSDTLKSLEIYKIEEREKNKELQQAQQIYEDSKEIYQIQQKLEKNEIRKKELDNKEKNIKFKTSQLENAINAGKVHPYINRVQGLEKQIIEDKSNIDEIEKKINILSQELLITKANYEETYKEKNEKVPRLSEEKIKIQRAFKLEESLEVIEKDIKDINRRNIILEKDKGYLESVKEDLVGNRERLTKNINDLENYIRNLNIDIDLKQKIFLAYDYEKRCKRTEEEKKYREKKLFNISKELDELNIKSKYIQRDKIIINDKLDNAKEHYELLVKKRPGNTEDIIVSSEHISNLKSKINVIKDYEKRREIIQSELNTIFEQNHKLDREIHVGNEKLNNIQNNIRDIDKELDRLKYLNLAQMLKKELKDSMPCPICGSRHHQDTNENINNDKIEFTIDKLEKLKSERKNIESSLEDLKIKNSGILYIEKIKVKDLEDIKQKLGQERSSELNKKLESDIRIRDVLKDNITKWEKDKLKTEDNIYNFRLELFKIEKEEIQNESKIATNKIQVKEIKEELDQIEIKYKKYKEEYLRLKSNIKIVDLKSKIEEINKNEKVIEDKNINYHIASKERDEIDKAIKDYENKIHNIELELMKNKEQLIEKRRNKEHKYNEILSITKGTNTLELYKNTEYEIEKIEKKELYAKNKLEQERIVLERYLADKYSIEGRIKNTKKQYREQELVLNQLLKDYKFENIYIVQKSILEPDQIRLLCEEVSEYEEEQRILSSKIETLKDKLSGRRVYSENLEELKNNIYNLKVNISQIQKYIGGKQNTLDTITESLEKVSYLNKELNIVKHDLKLLDEIYNTIEDNRFVEYIASSKLKELSKEASKILEPLTKGRYTIEIDENLDFVIRDNFSNVQTRNVNTLSGGEIFLTSLALALALSSQIQLKGKSPVEFFFLDEGFGSLDDSLLNIVIESLESLPNNTISIGIISHIESLKSRVPIRLMASQDELGYGTKLQVEYS</sequence>
<feature type="domain" description="Rad50/SbcC-type AAA" evidence="5">
    <location>
        <begin position="5"/>
        <end position="208"/>
    </location>
</feature>
<evidence type="ECO:0000256" key="2">
    <source>
        <dbReference type="ARBA" id="ARBA00011322"/>
    </source>
</evidence>
<comment type="caution">
    <text evidence="6">The sequence shown here is derived from an EMBL/GenBank/DDBJ whole genome shotgun (WGS) entry which is preliminary data.</text>
</comment>
<dbReference type="Pfam" id="PF13558">
    <property type="entry name" value="SbcC_Walker_B"/>
    <property type="match status" value="1"/>
</dbReference>
<evidence type="ECO:0000313" key="7">
    <source>
        <dbReference type="Proteomes" id="UP000215694"/>
    </source>
</evidence>
<protein>
    <recommendedName>
        <fullName evidence="3">Nuclease SbcCD subunit C</fullName>
    </recommendedName>
</protein>
<dbReference type="InterPro" id="IPR038729">
    <property type="entry name" value="Rad50/SbcC_AAA"/>
</dbReference>
<dbReference type="AlphaFoldDB" id="A0A371IZX2"/>
<feature type="coiled-coil region" evidence="4">
    <location>
        <begin position="513"/>
        <end position="568"/>
    </location>
</feature>
<dbReference type="PANTHER" id="PTHR32114:SF2">
    <property type="entry name" value="ABC TRANSPORTER ABCH.3"/>
    <property type="match status" value="1"/>
</dbReference>
<name>A0A371IZX2_9FIRM</name>
<comment type="subunit">
    <text evidence="2">Heterodimer of SbcC and SbcD.</text>
</comment>
<keyword evidence="7" id="KW-1185">Reference proteome</keyword>
<reference evidence="6 7" key="1">
    <citation type="journal article" date="2017" name="Genome Announc.">
        <title>Draft Genome Sequence of Romboutsia weinsteinii sp. nov. Strain CCRI-19649(T) Isolated from Surface Water.</title>
        <authorList>
            <person name="Maheux A.F."/>
            <person name="Boudreau D.K."/>
            <person name="Berube E."/>
            <person name="Boissinot M."/>
            <person name="Cantin P."/>
            <person name="Raymond F."/>
            <person name="Corbeil J."/>
            <person name="Omar R.F."/>
            <person name="Bergeron M.G."/>
        </authorList>
    </citation>
    <scope>NUCLEOTIDE SEQUENCE [LARGE SCALE GENOMIC DNA]</scope>
    <source>
        <strain evidence="6 7">CCRI-19649</strain>
    </source>
</reference>
<feature type="coiled-coil region" evidence="4">
    <location>
        <begin position="925"/>
        <end position="976"/>
    </location>
</feature>
<evidence type="ECO:0000256" key="4">
    <source>
        <dbReference type="SAM" id="Coils"/>
    </source>
</evidence>
<dbReference type="GO" id="GO:0016887">
    <property type="term" value="F:ATP hydrolysis activity"/>
    <property type="evidence" value="ECO:0007669"/>
    <property type="project" value="InterPro"/>
</dbReference>
<feature type="coiled-coil region" evidence="4">
    <location>
        <begin position="604"/>
        <end position="631"/>
    </location>
</feature>
<dbReference type="PANTHER" id="PTHR32114">
    <property type="entry name" value="ABC TRANSPORTER ABCH.3"/>
    <property type="match status" value="1"/>
</dbReference>
<evidence type="ECO:0000313" key="6">
    <source>
        <dbReference type="EMBL" id="RDY25966.1"/>
    </source>
</evidence>
<keyword evidence="4" id="KW-0175">Coiled coil</keyword>
<gene>
    <name evidence="6" type="ORF">CHL78_015585</name>
</gene>
<dbReference type="RefSeq" id="WP_094369283.1">
    <property type="nucleotide sequence ID" value="NZ_NOJY02000040.1"/>
</dbReference>
<evidence type="ECO:0000256" key="1">
    <source>
        <dbReference type="ARBA" id="ARBA00006930"/>
    </source>
</evidence>
<dbReference type="Pfam" id="PF13476">
    <property type="entry name" value="AAA_23"/>
    <property type="match status" value="1"/>
</dbReference>
<dbReference type="SUPFAM" id="SSF52540">
    <property type="entry name" value="P-loop containing nucleoside triphosphate hydrolases"/>
    <property type="match status" value="2"/>
</dbReference>
<organism evidence="6 7">
    <name type="scientific">Romboutsia weinsteinii</name>
    <dbReference type="NCBI Taxonomy" id="2020949"/>
    <lineage>
        <taxon>Bacteria</taxon>
        <taxon>Bacillati</taxon>
        <taxon>Bacillota</taxon>
        <taxon>Clostridia</taxon>
        <taxon>Peptostreptococcales</taxon>
        <taxon>Peptostreptococcaceae</taxon>
        <taxon>Romboutsia</taxon>
    </lineage>
</organism>
<evidence type="ECO:0000256" key="3">
    <source>
        <dbReference type="ARBA" id="ARBA00013368"/>
    </source>
</evidence>
<dbReference type="Gene3D" id="3.40.50.300">
    <property type="entry name" value="P-loop containing nucleotide triphosphate hydrolases"/>
    <property type="match status" value="2"/>
</dbReference>
<dbReference type="OrthoDB" id="9795626at2"/>
<dbReference type="EMBL" id="NOJY02000040">
    <property type="protein sequence ID" value="RDY25966.1"/>
    <property type="molecule type" value="Genomic_DNA"/>
</dbReference>
<feature type="coiled-coil region" evidence="4">
    <location>
        <begin position="182"/>
        <end position="416"/>
    </location>
</feature>
<feature type="coiled-coil region" evidence="4">
    <location>
        <begin position="698"/>
        <end position="816"/>
    </location>
</feature>
<dbReference type="GO" id="GO:0006302">
    <property type="term" value="P:double-strand break repair"/>
    <property type="evidence" value="ECO:0007669"/>
    <property type="project" value="InterPro"/>
</dbReference>
<evidence type="ECO:0000259" key="5">
    <source>
        <dbReference type="Pfam" id="PF13476"/>
    </source>
</evidence>
<accession>A0A371IZX2</accession>